<dbReference type="SUPFAM" id="SSF46689">
    <property type="entry name" value="Homeodomain-like"/>
    <property type="match status" value="1"/>
</dbReference>
<evidence type="ECO:0000313" key="6">
    <source>
        <dbReference type="Proteomes" id="UP001172082"/>
    </source>
</evidence>
<dbReference type="Proteomes" id="UP001172082">
    <property type="component" value="Unassembled WGS sequence"/>
</dbReference>
<dbReference type="PROSITE" id="PS01124">
    <property type="entry name" value="HTH_ARAC_FAMILY_2"/>
    <property type="match status" value="1"/>
</dbReference>
<dbReference type="SMART" id="SM00342">
    <property type="entry name" value="HTH_ARAC"/>
    <property type="match status" value="1"/>
</dbReference>
<feature type="domain" description="HTH araC/xylS-type" evidence="4">
    <location>
        <begin position="162"/>
        <end position="263"/>
    </location>
</feature>
<protein>
    <submittedName>
        <fullName evidence="5">Helix-turn-helix domain-containing protein</fullName>
    </submittedName>
</protein>
<dbReference type="Gene3D" id="1.10.10.60">
    <property type="entry name" value="Homeodomain-like"/>
    <property type="match status" value="1"/>
</dbReference>
<keyword evidence="3" id="KW-0804">Transcription</keyword>
<dbReference type="InterPro" id="IPR009057">
    <property type="entry name" value="Homeodomain-like_sf"/>
</dbReference>
<dbReference type="InterPro" id="IPR018060">
    <property type="entry name" value="HTH_AraC"/>
</dbReference>
<dbReference type="InterPro" id="IPR050204">
    <property type="entry name" value="AraC_XylS_family_regulators"/>
</dbReference>
<dbReference type="PANTHER" id="PTHR46796:SF13">
    <property type="entry name" value="HTH-TYPE TRANSCRIPTIONAL ACTIVATOR RHAS"/>
    <property type="match status" value="1"/>
</dbReference>
<proteinExistence type="predicted"/>
<keyword evidence="1" id="KW-0805">Transcription regulation</keyword>
<sequence length="275" mass="31734">MDVFEIYFPKGQLANSVVSIVYYEGYDVSHRMERYIPDGTLSIVIELGGFPQYTYDNVSLKQDKKCVNAWVSGMQSEFITFGCTQISAMMVIQFKPTGAYPILRIPIHELNDSCVDADLIFGDEIKLLRDQIMNARMVASKINIAEKWLMKRLIKTDSIPESVVQFAVEETLLNPSKTNMKVMAEKTGYSQQHFINIFKKYVGFSPKQYQRIVRFNQILKKIEADQVVDWSSLSFNAGFYDQAHFIKEFKKFSGLNPEKYLKEKGEFLNYVPVQV</sequence>
<keyword evidence="2" id="KW-0238">DNA-binding</keyword>
<evidence type="ECO:0000313" key="5">
    <source>
        <dbReference type="EMBL" id="MDN5202525.1"/>
    </source>
</evidence>
<evidence type="ECO:0000256" key="2">
    <source>
        <dbReference type="ARBA" id="ARBA00023125"/>
    </source>
</evidence>
<dbReference type="RefSeq" id="WP_346752549.1">
    <property type="nucleotide sequence ID" value="NZ_JAUJEA010000004.1"/>
</dbReference>
<evidence type="ECO:0000256" key="1">
    <source>
        <dbReference type="ARBA" id="ARBA00023015"/>
    </source>
</evidence>
<dbReference type="PANTHER" id="PTHR46796">
    <property type="entry name" value="HTH-TYPE TRANSCRIPTIONAL ACTIVATOR RHAS-RELATED"/>
    <property type="match status" value="1"/>
</dbReference>
<dbReference type="EMBL" id="JAUJEA010000004">
    <property type="protein sequence ID" value="MDN5202525.1"/>
    <property type="molecule type" value="Genomic_DNA"/>
</dbReference>
<name>A0ABT8KP61_9BACT</name>
<accession>A0ABT8KP61</accession>
<dbReference type="Pfam" id="PF12833">
    <property type="entry name" value="HTH_18"/>
    <property type="match status" value="1"/>
</dbReference>
<evidence type="ECO:0000256" key="3">
    <source>
        <dbReference type="ARBA" id="ARBA00023163"/>
    </source>
</evidence>
<keyword evidence="6" id="KW-1185">Reference proteome</keyword>
<dbReference type="Pfam" id="PF20240">
    <property type="entry name" value="DUF6597"/>
    <property type="match status" value="1"/>
</dbReference>
<evidence type="ECO:0000259" key="4">
    <source>
        <dbReference type="PROSITE" id="PS01124"/>
    </source>
</evidence>
<reference evidence="5" key="1">
    <citation type="submission" date="2023-06" db="EMBL/GenBank/DDBJ databases">
        <title>Genomic of Parafulvivirga corallium.</title>
        <authorList>
            <person name="Wang G."/>
        </authorList>
    </citation>
    <scope>NUCLEOTIDE SEQUENCE</scope>
    <source>
        <strain evidence="5">BMA10</strain>
    </source>
</reference>
<comment type="caution">
    <text evidence="5">The sequence shown here is derived from an EMBL/GenBank/DDBJ whole genome shotgun (WGS) entry which is preliminary data.</text>
</comment>
<dbReference type="InterPro" id="IPR046532">
    <property type="entry name" value="DUF6597"/>
</dbReference>
<gene>
    <name evidence="5" type="ORF">QQ008_14150</name>
</gene>
<organism evidence="5 6">
    <name type="scientific">Splendidivirga corallicola</name>
    <dbReference type="NCBI Taxonomy" id="3051826"/>
    <lineage>
        <taxon>Bacteria</taxon>
        <taxon>Pseudomonadati</taxon>
        <taxon>Bacteroidota</taxon>
        <taxon>Cytophagia</taxon>
        <taxon>Cytophagales</taxon>
        <taxon>Splendidivirgaceae</taxon>
        <taxon>Splendidivirga</taxon>
    </lineage>
</organism>